<evidence type="ECO:0000256" key="3">
    <source>
        <dbReference type="ARBA" id="ARBA00012759"/>
    </source>
</evidence>
<dbReference type="AlphaFoldDB" id="A0A8H7AV43"/>
<dbReference type="Gene3D" id="3.90.70.10">
    <property type="entry name" value="Cysteine proteinases"/>
    <property type="match status" value="1"/>
</dbReference>
<dbReference type="InterPro" id="IPR001394">
    <property type="entry name" value="Peptidase_C19_UCH"/>
</dbReference>
<evidence type="ECO:0000259" key="9">
    <source>
        <dbReference type="PROSITE" id="PS50235"/>
    </source>
</evidence>
<evidence type="ECO:0000256" key="1">
    <source>
        <dbReference type="ARBA" id="ARBA00000707"/>
    </source>
</evidence>
<evidence type="ECO:0000256" key="7">
    <source>
        <dbReference type="ARBA" id="ARBA00022807"/>
    </source>
</evidence>
<feature type="compositionally biased region" description="Acidic residues" evidence="8">
    <location>
        <begin position="448"/>
        <end position="459"/>
    </location>
</feature>
<sequence length="645" mass="71497">MPAKTRSKKVQKKKVGYSTDPPFPSPPESVGPDVPSPRPPLPGAISQLARSGLPGFNAALPIGFPAEYNMCYRNAVLSLLMNISPFVGYLNHFATQTLNTAQNVLVELGEMATAYWSIGSDEQRRDRLGGIIDKLWAHLLYFNNDDIDTVGWGPFLDSNQNETQQDAGDFLENLLANGDAECRYNEQARSEYNAMVEATFEVRTACAGNCDKVKTRREQLDRTRLWTVNIDQGKGPSGGTLEDAIRTTLTNEIELTCPKCKRLAKEGKPGRIWYRVRDLPEILFIRIARFEPTKSGGQSYRKCNNEVLIPEILDLTPHLEASDQQQQQQQHGEVDGAAAAAKFRLCGSINHAGTMHSGHFVSHVRSSSTAADAHADGTSWFRLDDEVVTPSSIARLNHDPVRFGKKHHFTPYLLAYSRLMVVDPPASNNNDNDHHLSPAPSAPAKQESEEEESEEEEEKVDVRFRVRVALQAGQGRRQQQQYRFTMTRRLKGFSALDDQELSMQMDIVHADGRAVLMSLEPLVFRLVREAWAGGAGGEGWGWRPLRRVLSRKKSRGRGGGGQVRGEEGEGWQEGHGEGGSLCIMAAILHRTMRSPPRHQPPHSGFGFHSAAVTACSSSMVSMPSWPPDRASSVGREVLFLRPEAV</sequence>
<dbReference type="EC" id="3.4.19.12" evidence="3"/>
<keyword evidence="6" id="KW-0378">Hydrolase</keyword>
<dbReference type="OrthoDB" id="289038at2759"/>
<dbReference type="InterPro" id="IPR028889">
    <property type="entry name" value="USP"/>
</dbReference>
<dbReference type="PROSITE" id="PS50235">
    <property type="entry name" value="USP_3"/>
    <property type="match status" value="1"/>
</dbReference>
<evidence type="ECO:0000313" key="11">
    <source>
        <dbReference type="Proteomes" id="UP000606974"/>
    </source>
</evidence>
<comment type="similarity">
    <text evidence="2">Belongs to the peptidase C19 family.</text>
</comment>
<gene>
    <name evidence="10" type="ORF">GJ744_003848</name>
</gene>
<evidence type="ECO:0000256" key="6">
    <source>
        <dbReference type="ARBA" id="ARBA00022801"/>
    </source>
</evidence>
<organism evidence="10 11">
    <name type="scientific">Endocarpon pusillum</name>
    <dbReference type="NCBI Taxonomy" id="364733"/>
    <lineage>
        <taxon>Eukaryota</taxon>
        <taxon>Fungi</taxon>
        <taxon>Dikarya</taxon>
        <taxon>Ascomycota</taxon>
        <taxon>Pezizomycotina</taxon>
        <taxon>Eurotiomycetes</taxon>
        <taxon>Chaetothyriomycetidae</taxon>
        <taxon>Verrucariales</taxon>
        <taxon>Verrucariaceae</taxon>
        <taxon>Endocarpon</taxon>
    </lineage>
</organism>
<feature type="region of interest" description="Disordered" evidence="8">
    <location>
        <begin position="425"/>
        <end position="460"/>
    </location>
</feature>
<evidence type="ECO:0000256" key="5">
    <source>
        <dbReference type="ARBA" id="ARBA00022786"/>
    </source>
</evidence>
<keyword evidence="4" id="KW-0645">Protease</keyword>
<dbReference type="PANTHER" id="PTHR24006:SF758">
    <property type="entry name" value="UBIQUITIN CARBOXYL-TERMINAL HYDROLASE 36"/>
    <property type="match status" value="1"/>
</dbReference>
<keyword evidence="5" id="KW-0833">Ubl conjugation pathway</keyword>
<evidence type="ECO:0000256" key="8">
    <source>
        <dbReference type="SAM" id="MobiDB-lite"/>
    </source>
</evidence>
<protein>
    <recommendedName>
        <fullName evidence="3">ubiquitinyl hydrolase 1</fullName>
        <ecNumber evidence="3">3.4.19.12</ecNumber>
    </recommendedName>
</protein>
<name>A0A8H7AV43_9EURO</name>
<dbReference type="CDD" id="cd02257">
    <property type="entry name" value="Peptidase_C19"/>
    <property type="match status" value="1"/>
</dbReference>
<evidence type="ECO:0000256" key="2">
    <source>
        <dbReference type="ARBA" id="ARBA00009085"/>
    </source>
</evidence>
<keyword evidence="7" id="KW-0788">Thiol protease</keyword>
<dbReference type="GO" id="GO:0004843">
    <property type="term" value="F:cysteine-type deubiquitinase activity"/>
    <property type="evidence" value="ECO:0007669"/>
    <property type="project" value="UniProtKB-EC"/>
</dbReference>
<feature type="region of interest" description="Disordered" evidence="8">
    <location>
        <begin position="552"/>
        <end position="575"/>
    </location>
</feature>
<feature type="compositionally biased region" description="Basic residues" evidence="8">
    <location>
        <begin position="1"/>
        <end position="15"/>
    </location>
</feature>
<dbReference type="InterPro" id="IPR038765">
    <property type="entry name" value="Papain-like_cys_pep_sf"/>
</dbReference>
<dbReference type="PANTHER" id="PTHR24006">
    <property type="entry name" value="UBIQUITIN CARBOXYL-TERMINAL HYDROLASE"/>
    <property type="match status" value="1"/>
</dbReference>
<dbReference type="InterPro" id="IPR050164">
    <property type="entry name" value="Peptidase_C19"/>
</dbReference>
<dbReference type="GO" id="GO:0016579">
    <property type="term" value="P:protein deubiquitination"/>
    <property type="evidence" value="ECO:0007669"/>
    <property type="project" value="InterPro"/>
</dbReference>
<dbReference type="GO" id="GO:0006508">
    <property type="term" value="P:proteolysis"/>
    <property type="evidence" value="ECO:0007669"/>
    <property type="project" value="UniProtKB-KW"/>
</dbReference>
<dbReference type="Pfam" id="PF00443">
    <property type="entry name" value="UCH"/>
    <property type="match status" value="1"/>
</dbReference>
<dbReference type="Proteomes" id="UP000606974">
    <property type="component" value="Unassembled WGS sequence"/>
</dbReference>
<dbReference type="GO" id="GO:0005829">
    <property type="term" value="C:cytosol"/>
    <property type="evidence" value="ECO:0007669"/>
    <property type="project" value="TreeGrafter"/>
</dbReference>
<evidence type="ECO:0000313" key="10">
    <source>
        <dbReference type="EMBL" id="KAF7511685.1"/>
    </source>
</evidence>
<proteinExistence type="inferred from homology"/>
<dbReference type="SUPFAM" id="SSF54001">
    <property type="entry name" value="Cysteine proteinases"/>
    <property type="match status" value="1"/>
</dbReference>
<keyword evidence="11" id="KW-1185">Reference proteome</keyword>
<feature type="region of interest" description="Disordered" evidence="8">
    <location>
        <begin position="1"/>
        <end position="43"/>
    </location>
</feature>
<reference evidence="10" key="1">
    <citation type="submission" date="2020-02" db="EMBL/GenBank/DDBJ databases">
        <authorList>
            <person name="Palmer J.M."/>
        </authorList>
    </citation>
    <scope>NUCLEOTIDE SEQUENCE</scope>
    <source>
        <strain evidence="10">EPUS1.4</strain>
        <tissue evidence="10">Thallus</tissue>
    </source>
</reference>
<evidence type="ECO:0000256" key="4">
    <source>
        <dbReference type="ARBA" id="ARBA00022670"/>
    </source>
</evidence>
<comment type="caution">
    <text evidence="10">The sequence shown here is derived from an EMBL/GenBank/DDBJ whole genome shotgun (WGS) entry which is preliminary data.</text>
</comment>
<dbReference type="EMBL" id="JAACFV010000018">
    <property type="protein sequence ID" value="KAF7511685.1"/>
    <property type="molecule type" value="Genomic_DNA"/>
</dbReference>
<feature type="compositionally biased region" description="Basic and acidic residues" evidence="8">
    <location>
        <begin position="564"/>
        <end position="575"/>
    </location>
</feature>
<feature type="domain" description="USP" evidence="9">
    <location>
        <begin position="62"/>
        <end position="419"/>
    </location>
</feature>
<feature type="compositionally biased region" description="Pro residues" evidence="8">
    <location>
        <begin position="21"/>
        <end position="42"/>
    </location>
</feature>
<dbReference type="GO" id="GO:0005634">
    <property type="term" value="C:nucleus"/>
    <property type="evidence" value="ECO:0007669"/>
    <property type="project" value="TreeGrafter"/>
</dbReference>
<comment type="catalytic activity">
    <reaction evidence="1">
        <text>Thiol-dependent hydrolysis of ester, thioester, amide, peptide and isopeptide bonds formed by the C-terminal Gly of ubiquitin (a 76-residue protein attached to proteins as an intracellular targeting signal).</text>
        <dbReference type="EC" id="3.4.19.12"/>
    </reaction>
</comment>
<accession>A0A8H7AV43</accession>